<sequence>MALGRVRADRGAPGRPSRTPGAVVRLTRMETGQGIGWLTLDEARLLLGELQVAVRGIETEQTAQREAERVQEARS</sequence>
<feature type="region of interest" description="Disordered" evidence="1">
    <location>
        <begin position="1"/>
        <end position="20"/>
    </location>
</feature>
<gene>
    <name evidence="2" type="ORF">C1280_01670</name>
</gene>
<proteinExistence type="predicted"/>
<protein>
    <submittedName>
        <fullName evidence="2">Uncharacterized protein</fullName>
    </submittedName>
</protein>
<dbReference type="KEGG" id="gog:C1280_01670"/>
<evidence type="ECO:0000313" key="3">
    <source>
        <dbReference type="Proteomes" id="UP000245802"/>
    </source>
</evidence>
<keyword evidence="3" id="KW-1185">Reference proteome</keyword>
<dbReference type="EMBL" id="CP025958">
    <property type="protein sequence ID" value="AWM35853.1"/>
    <property type="molecule type" value="Genomic_DNA"/>
</dbReference>
<organism evidence="2 3">
    <name type="scientific">Gemmata obscuriglobus</name>
    <dbReference type="NCBI Taxonomy" id="114"/>
    <lineage>
        <taxon>Bacteria</taxon>
        <taxon>Pseudomonadati</taxon>
        <taxon>Planctomycetota</taxon>
        <taxon>Planctomycetia</taxon>
        <taxon>Gemmatales</taxon>
        <taxon>Gemmataceae</taxon>
        <taxon>Gemmata</taxon>
    </lineage>
</organism>
<dbReference type="AlphaFoldDB" id="A0A2Z3GPX3"/>
<reference evidence="2 3" key="1">
    <citation type="submission" date="2018-01" db="EMBL/GenBank/DDBJ databases">
        <title>G. obscuriglobus.</title>
        <authorList>
            <person name="Franke J."/>
            <person name="Blomberg W."/>
            <person name="Selmecki A."/>
        </authorList>
    </citation>
    <scope>NUCLEOTIDE SEQUENCE [LARGE SCALE GENOMIC DNA]</scope>
    <source>
        <strain evidence="2 3">DSM 5831</strain>
    </source>
</reference>
<evidence type="ECO:0000313" key="2">
    <source>
        <dbReference type="EMBL" id="AWM35853.1"/>
    </source>
</evidence>
<dbReference type="RefSeq" id="WP_010045356.1">
    <property type="nucleotide sequence ID" value="NZ_CP025958.1"/>
</dbReference>
<dbReference type="Proteomes" id="UP000245802">
    <property type="component" value="Chromosome"/>
</dbReference>
<feature type="compositionally biased region" description="Basic and acidic residues" evidence="1">
    <location>
        <begin position="1"/>
        <end position="12"/>
    </location>
</feature>
<name>A0A2Z3GPX3_9BACT</name>
<accession>A0A2Z3GPX3</accession>
<evidence type="ECO:0000256" key="1">
    <source>
        <dbReference type="SAM" id="MobiDB-lite"/>
    </source>
</evidence>